<dbReference type="Proteomes" id="UP000030765">
    <property type="component" value="Unassembled WGS sequence"/>
</dbReference>
<evidence type="ECO:0000256" key="1">
    <source>
        <dbReference type="SAM" id="MobiDB-lite"/>
    </source>
</evidence>
<evidence type="ECO:0000313" key="3">
    <source>
        <dbReference type="EnsemblMetazoa" id="ASIC011706-PA"/>
    </source>
</evidence>
<protein>
    <submittedName>
        <fullName evidence="2 3">1-aminocyclopropane-1-carboxylate deaminase</fullName>
    </submittedName>
</protein>
<evidence type="ECO:0000313" key="2">
    <source>
        <dbReference type="EMBL" id="KFB43856.1"/>
    </source>
</evidence>
<dbReference type="AlphaFoldDB" id="A0A084W0W2"/>
<dbReference type="EMBL" id="ATLV01019161">
    <property type="status" value="NOT_ANNOTATED_CDS"/>
    <property type="molecule type" value="Genomic_DNA"/>
</dbReference>
<evidence type="ECO:0000313" key="4">
    <source>
        <dbReference type="Proteomes" id="UP000030765"/>
    </source>
</evidence>
<sequence>MHLTRLAAISFRTTENTTPQTLASVSSLRASTSFFLLPRFFFTFGDSRWGKAGTGGRAGSCMYAVIGPSLGDVWSMKKRNIAIKYDFYAFFLTRSRTSADPPPPPRLNGSTSSNCPKVFLILSLAASGRCFDRKANPREHGKEPNRTARQQEERNAKKRLERCDACGCVCLECIRNSVAGKLVVPLVMEFWTTSEHGTPWLDAKKGKLICKTKVGVLRGLICWPPVLGSRTVL</sequence>
<dbReference type="VEuPathDB" id="VectorBase:ASIC011706"/>
<reference evidence="3" key="2">
    <citation type="submission" date="2020-05" db="UniProtKB">
        <authorList>
            <consortium name="EnsemblMetazoa"/>
        </authorList>
    </citation>
    <scope>IDENTIFICATION</scope>
</reference>
<name>A0A084W0W2_ANOSI</name>
<dbReference type="EMBL" id="KE525263">
    <property type="protein sequence ID" value="KFB43856.1"/>
    <property type="molecule type" value="Genomic_DNA"/>
</dbReference>
<proteinExistence type="predicted"/>
<dbReference type="EnsemblMetazoa" id="ASIC011706-RA">
    <property type="protein sequence ID" value="ASIC011706-PA"/>
    <property type="gene ID" value="ASIC011706"/>
</dbReference>
<keyword evidence="4" id="KW-1185">Reference proteome</keyword>
<reference evidence="2 4" key="1">
    <citation type="journal article" date="2014" name="BMC Genomics">
        <title>Genome sequence of Anopheles sinensis provides insight into genetics basis of mosquito competence for malaria parasites.</title>
        <authorList>
            <person name="Zhou D."/>
            <person name="Zhang D."/>
            <person name="Ding G."/>
            <person name="Shi L."/>
            <person name="Hou Q."/>
            <person name="Ye Y."/>
            <person name="Xu Y."/>
            <person name="Zhou H."/>
            <person name="Xiong C."/>
            <person name="Li S."/>
            <person name="Yu J."/>
            <person name="Hong S."/>
            <person name="Yu X."/>
            <person name="Zou P."/>
            <person name="Chen C."/>
            <person name="Chang X."/>
            <person name="Wang W."/>
            <person name="Lv Y."/>
            <person name="Sun Y."/>
            <person name="Ma L."/>
            <person name="Shen B."/>
            <person name="Zhu C."/>
        </authorList>
    </citation>
    <scope>NUCLEOTIDE SEQUENCE [LARGE SCALE GENOMIC DNA]</scope>
</reference>
<organism evidence="2">
    <name type="scientific">Anopheles sinensis</name>
    <name type="common">Mosquito</name>
    <dbReference type="NCBI Taxonomy" id="74873"/>
    <lineage>
        <taxon>Eukaryota</taxon>
        <taxon>Metazoa</taxon>
        <taxon>Ecdysozoa</taxon>
        <taxon>Arthropoda</taxon>
        <taxon>Hexapoda</taxon>
        <taxon>Insecta</taxon>
        <taxon>Pterygota</taxon>
        <taxon>Neoptera</taxon>
        <taxon>Endopterygota</taxon>
        <taxon>Diptera</taxon>
        <taxon>Nematocera</taxon>
        <taxon>Culicoidea</taxon>
        <taxon>Culicidae</taxon>
        <taxon>Anophelinae</taxon>
        <taxon>Anopheles</taxon>
    </lineage>
</organism>
<accession>A0A084W0W2</accession>
<feature type="region of interest" description="Disordered" evidence="1">
    <location>
        <begin position="134"/>
        <end position="154"/>
    </location>
</feature>
<gene>
    <name evidence="2" type="ORF">ZHAS_00011706</name>
</gene>